<sequence>MKIAPIFDPEQRKPAPHAEQVDLHVIFLVGTIVWLLAGVYCAFRFFTAGIHYHEMLVCAWGVAFGIAGLIWEIYHRQMYRLVALMQQN</sequence>
<keyword evidence="3" id="KW-1185">Reference proteome</keyword>
<accession>A0ABW2Y5W2</accession>
<keyword evidence="1" id="KW-1133">Transmembrane helix</keyword>
<evidence type="ECO:0000256" key="1">
    <source>
        <dbReference type="SAM" id="Phobius"/>
    </source>
</evidence>
<feature type="transmembrane region" description="Helical" evidence="1">
    <location>
        <begin position="52"/>
        <end position="71"/>
    </location>
</feature>
<evidence type="ECO:0000313" key="3">
    <source>
        <dbReference type="Proteomes" id="UP001597036"/>
    </source>
</evidence>
<organism evidence="2 3">
    <name type="scientific">Alloscardovia venturai</name>
    <dbReference type="NCBI Taxonomy" id="1769421"/>
    <lineage>
        <taxon>Bacteria</taxon>
        <taxon>Bacillati</taxon>
        <taxon>Actinomycetota</taxon>
        <taxon>Actinomycetes</taxon>
        <taxon>Bifidobacteriales</taxon>
        <taxon>Bifidobacteriaceae</taxon>
        <taxon>Alloscardovia</taxon>
    </lineage>
</organism>
<feature type="transmembrane region" description="Helical" evidence="1">
    <location>
        <begin position="21"/>
        <end position="46"/>
    </location>
</feature>
<proteinExistence type="predicted"/>
<gene>
    <name evidence="2" type="ORF">ACFQY8_06910</name>
</gene>
<reference evidence="3" key="1">
    <citation type="journal article" date="2019" name="Int. J. Syst. Evol. Microbiol.">
        <title>The Global Catalogue of Microorganisms (GCM) 10K type strain sequencing project: providing services to taxonomists for standard genome sequencing and annotation.</title>
        <authorList>
            <consortium name="The Broad Institute Genomics Platform"/>
            <consortium name="The Broad Institute Genome Sequencing Center for Infectious Disease"/>
            <person name="Wu L."/>
            <person name="Ma J."/>
        </authorList>
    </citation>
    <scope>NUCLEOTIDE SEQUENCE [LARGE SCALE GENOMIC DNA]</scope>
    <source>
        <strain evidence="3">CCM 8604</strain>
    </source>
</reference>
<comment type="caution">
    <text evidence="2">The sequence shown here is derived from an EMBL/GenBank/DDBJ whole genome shotgun (WGS) entry which is preliminary data.</text>
</comment>
<keyword evidence="1" id="KW-0812">Transmembrane</keyword>
<evidence type="ECO:0000313" key="2">
    <source>
        <dbReference type="EMBL" id="MFD0705470.1"/>
    </source>
</evidence>
<dbReference type="EMBL" id="JBHTHQ010000021">
    <property type="protein sequence ID" value="MFD0705470.1"/>
    <property type="molecule type" value="Genomic_DNA"/>
</dbReference>
<protein>
    <submittedName>
        <fullName evidence="2">DUF2530 domain-containing protein</fullName>
    </submittedName>
</protein>
<name>A0ABW2Y5W2_9BIFI</name>
<dbReference type="Proteomes" id="UP001597036">
    <property type="component" value="Unassembled WGS sequence"/>
</dbReference>
<keyword evidence="1" id="KW-0472">Membrane</keyword>
<dbReference type="RefSeq" id="WP_377939155.1">
    <property type="nucleotide sequence ID" value="NZ_JBHTHQ010000021.1"/>
</dbReference>